<evidence type="ECO:0000259" key="2">
    <source>
        <dbReference type="Pfam" id="PF12680"/>
    </source>
</evidence>
<keyword evidence="4" id="KW-1185">Reference proteome</keyword>
<dbReference type="Gene3D" id="3.10.450.50">
    <property type="match status" value="1"/>
</dbReference>
<dbReference type="InterPro" id="IPR032710">
    <property type="entry name" value="NTF2-like_dom_sf"/>
</dbReference>
<organism evidence="3 4">
    <name type="scientific">Microcosmobacter mediterraneus</name>
    <dbReference type="NCBI Taxonomy" id="3075607"/>
    <lineage>
        <taxon>Bacteria</taxon>
        <taxon>Pseudomonadati</taxon>
        <taxon>Bacteroidota</taxon>
        <taxon>Flavobacteriia</taxon>
        <taxon>Flavobacteriales</taxon>
        <taxon>Flavobacteriaceae</taxon>
        <taxon>Microcosmobacter</taxon>
    </lineage>
</organism>
<name>A0ABU2YN04_9FLAO</name>
<protein>
    <submittedName>
        <fullName evidence="3">Nuclear transport factor 2 family protein</fullName>
    </submittedName>
</protein>
<feature type="signal peptide" evidence="1">
    <location>
        <begin position="1"/>
        <end position="19"/>
    </location>
</feature>
<evidence type="ECO:0000313" key="3">
    <source>
        <dbReference type="EMBL" id="MDT0559551.1"/>
    </source>
</evidence>
<feature type="domain" description="SnoaL-like" evidence="2">
    <location>
        <begin position="36"/>
        <end position="127"/>
    </location>
</feature>
<keyword evidence="1" id="KW-0732">Signal</keyword>
<proteinExistence type="predicted"/>
<feature type="chain" id="PRO_5047336841" evidence="1">
    <location>
        <begin position="20"/>
        <end position="134"/>
    </location>
</feature>
<evidence type="ECO:0000313" key="4">
    <source>
        <dbReference type="Proteomes" id="UP001259492"/>
    </source>
</evidence>
<dbReference type="SUPFAM" id="SSF54427">
    <property type="entry name" value="NTF2-like"/>
    <property type="match status" value="1"/>
</dbReference>
<gene>
    <name evidence="3" type="ORF">RM697_12880</name>
</gene>
<accession>A0ABU2YN04</accession>
<reference evidence="3 4" key="1">
    <citation type="submission" date="2023-09" db="EMBL/GenBank/DDBJ databases">
        <authorList>
            <person name="Rey-Velasco X."/>
        </authorList>
    </citation>
    <scope>NUCLEOTIDE SEQUENCE [LARGE SCALE GENOMIC DNA]</scope>
    <source>
        <strain evidence="3 4">W332</strain>
    </source>
</reference>
<dbReference type="InterPro" id="IPR037401">
    <property type="entry name" value="SnoaL-like"/>
</dbReference>
<evidence type="ECO:0000256" key="1">
    <source>
        <dbReference type="SAM" id="SignalP"/>
    </source>
</evidence>
<dbReference type="Proteomes" id="UP001259492">
    <property type="component" value="Unassembled WGS sequence"/>
</dbReference>
<dbReference type="EMBL" id="JAVRIA010000009">
    <property type="protein sequence ID" value="MDT0559551.1"/>
    <property type="molecule type" value="Genomic_DNA"/>
</dbReference>
<dbReference type="RefSeq" id="WP_311428313.1">
    <property type="nucleotide sequence ID" value="NZ_JAVRIA010000009.1"/>
</dbReference>
<sequence length="134" mass="15533">MKLRLLLLSMLVFINIAFGQDEKAQKSPLEVVNKRMKLYNQHDFDQFIKLYAKDVKVYTYPDKLLGDGIENIISIFKPKFETKSISVKIINQIENGSHVVNHEIVTENGLLTKYVSIYQVENGLIKSVRFVRDN</sequence>
<dbReference type="Pfam" id="PF12680">
    <property type="entry name" value="SnoaL_2"/>
    <property type="match status" value="1"/>
</dbReference>
<comment type="caution">
    <text evidence="3">The sequence shown here is derived from an EMBL/GenBank/DDBJ whole genome shotgun (WGS) entry which is preliminary data.</text>
</comment>